<feature type="compositionally biased region" description="Gly residues" evidence="2">
    <location>
        <begin position="715"/>
        <end position="724"/>
    </location>
</feature>
<name>A0AAV9JTK8_9PEZI</name>
<gene>
    <name evidence="5" type="ORF">LTR36_008631</name>
</gene>
<evidence type="ECO:0000256" key="1">
    <source>
        <dbReference type="SAM" id="Coils"/>
    </source>
</evidence>
<dbReference type="EMBL" id="JAVFHQ010000006">
    <property type="protein sequence ID" value="KAK4548858.1"/>
    <property type="molecule type" value="Genomic_DNA"/>
</dbReference>
<feature type="region of interest" description="Disordered" evidence="2">
    <location>
        <begin position="235"/>
        <end position="260"/>
    </location>
</feature>
<evidence type="ECO:0000256" key="2">
    <source>
        <dbReference type="SAM" id="MobiDB-lite"/>
    </source>
</evidence>
<dbReference type="AlphaFoldDB" id="A0AAV9JTK8"/>
<reference evidence="5 6" key="1">
    <citation type="submission" date="2021-11" db="EMBL/GenBank/DDBJ databases">
        <title>Black yeast isolated from Biological Soil Crust.</title>
        <authorList>
            <person name="Kurbessoian T."/>
        </authorList>
    </citation>
    <scope>NUCLEOTIDE SEQUENCE [LARGE SCALE GENOMIC DNA]</scope>
    <source>
        <strain evidence="5 6">CCFEE 5522</strain>
    </source>
</reference>
<evidence type="ECO:0000259" key="4">
    <source>
        <dbReference type="Pfam" id="PF20497"/>
    </source>
</evidence>
<feature type="compositionally biased region" description="Low complexity" evidence="2">
    <location>
        <begin position="568"/>
        <end position="582"/>
    </location>
</feature>
<dbReference type="InterPro" id="IPR046464">
    <property type="entry name" value="SWI-SNF_Ssr4_C"/>
</dbReference>
<dbReference type="GO" id="GO:0006338">
    <property type="term" value="P:chromatin remodeling"/>
    <property type="evidence" value="ECO:0007669"/>
    <property type="project" value="InterPro"/>
</dbReference>
<evidence type="ECO:0000313" key="5">
    <source>
        <dbReference type="EMBL" id="KAK4548858.1"/>
    </source>
</evidence>
<feature type="domain" description="SWI/SNF and RSC complexes subunit Ssr4 N-terminal" evidence="3">
    <location>
        <begin position="2"/>
        <end position="214"/>
    </location>
</feature>
<feature type="compositionally biased region" description="Polar residues" evidence="2">
    <location>
        <begin position="530"/>
        <end position="545"/>
    </location>
</feature>
<feature type="region of interest" description="Disordered" evidence="2">
    <location>
        <begin position="507"/>
        <end position="545"/>
    </location>
</feature>
<evidence type="ECO:0008006" key="7">
    <source>
        <dbReference type="Google" id="ProtNLM"/>
    </source>
</evidence>
<feature type="region of interest" description="Disordered" evidence="2">
    <location>
        <begin position="563"/>
        <end position="592"/>
    </location>
</feature>
<evidence type="ECO:0000313" key="6">
    <source>
        <dbReference type="Proteomes" id="UP001324427"/>
    </source>
</evidence>
<proteinExistence type="predicted"/>
<dbReference type="Pfam" id="PF08549">
    <property type="entry name" value="SWI-SNF_Ssr4_N"/>
    <property type="match status" value="1"/>
</dbReference>
<sequence length="724" mass="79143">MQNPSHGVAQLLQNHVHLISGHRFPLIASLSLDQAFRYLIDAPQIVKALAPMSWTYVQAPQDGTLWLEWLTSEKNEGRFPSDGYVWGDTEQTYRQEFGGYTVEFMVHTLGYRIQYDHMASHARTRYHLVNKNPSVNAAPPDPSLWLVHYHQAENNRVLPSNQVPFTPQMRQFVAERTWLESQGTLEKKDFMLHDRSSWPSIDVPSKPGMHAQQMRQPGMYGTNLPQARMPFYPQTTGQPSNAKRQKMNPPMAGAAPDGMHDTSIEDEEKATLGDFFDHLTPRDISMTRYMQHHRWMEEVFSSPYASAQIVPADLGLGLMGELKGLTEGILQPPSLDFSGDKAQTSRAKEAQPFTNLKKEQLEDFNKRVEKHLEEGQAEIEKMKADHAAKMAEWKKSSKLMQAEKRLRYATWEGHESAVPAFRFEEPAASGHGEEGAKREALDDVVKDVEGLLGVKISTHKEASMIEKGGLEKEEEPPRDPIIQSMPVQQQRQRPVAAAATANSIPEAQTYHSDPLPPAGAESEPHVAPSMPQQQHVQAQSTIGQPQASLYASSMAVAGDTSMEGMDLDVNNNSNGNNVSNFDFGDEQLASSGIDNDTSMAAAMQSSTQQNLAAMSKAPSSAATSAQAALLQPLQSSHNATVGPAGMGAAGDGDGADNTSMFDNSAFDDFTNMDDTAGDGMMFEGGGDMGDDMFGEAIHGMDPGDDQDDGGRSEGDGGLGALGGQ</sequence>
<keyword evidence="1" id="KW-0175">Coiled coil</keyword>
<dbReference type="InterPro" id="IPR013859">
    <property type="entry name" value="Ssr4_N"/>
</dbReference>
<evidence type="ECO:0000259" key="3">
    <source>
        <dbReference type="Pfam" id="PF08549"/>
    </source>
</evidence>
<feature type="domain" description="SWI/SNF and RSC complexes subunit Ssr4 C-terminal" evidence="4">
    <location>
        <begin position="264"/>
        <end position="701"/>
    </location>
</feature>
<organism evidence="5 6">
    <name type="scientific">Oleoguttula mirabilis</name>
    <dbReference type="NCBI Taxonomy" id="1507867"/>
    <lineage>
        <taxon>Eukaryota</taxon>
        <taxon>Fungi</taxon>
        <taxon>Dikarya</taxon>
        <taxon>Ascomycota</taxon>
        <taxon>Pezizomycotina</taxon>
        <taxon>Dothideomycetes</taxon>
        <taxon>Dothideomycetidae</taxon>
        <taxon>Mycosphaerellales</taxon>
        <taxon>Teratosphaeriaceae</taxon>
        <taxon>Oleoguttula</taxon>
    </lineage>
</organism>
<dbReference type="Pfam" id="PF20497">
    <property type="entry name" value="SWI-SNF_Ssr4_C"/>
    <property type="match status" value="1"/>
</dbReference>
<feature type="region of interest" description="Disordered" evidence="2">
    <location>
        <begin position="638"/>
        <end position="661"/>
    </location>
</feature>
<keyword evidence="6" id="KW-1185">Reference proteome</keyword>
<protein>
    <recommendedName>
        <fullName evidence="7">DUF1750-domain-containing protein</fullName>
    </recommendedName>
</protein>
<comment type="caution">
    <text evidence="5">The sequence shown here is derived from an EMBL/GenBank/DDBJ whole genome shotgun (WGS) entry which is preliminary data.</text>
</comment>
<feature type="coiled-coil region" evidence="1">
    <location>
        <begin position="358"/>
        <end position="392"/>
    </location>
</feature>
<feature type="region of interest" description="Disordered" evidence="2">
    <location>
        <begin position="687"/>
        <end position="724"/>
    </location>
</feature>
<accession>A0AAV9JTK8</accession>
<dbReference type="Proteomes" id="UP001324427">
    <property type="component" value="Unassembled WGS sequence"/>
</dbReference>